<evidence type="ECO:0000256" key="10">
    <source>
        <dbReference type="ARBA" id="ARBA00023231"/>
    </source>
</evidence>
<dbReference type="SUPFAM" id="SSF55931">
    <property type="entry name" value="Glutamine synthetase/guanido kinase"/>
    <property type="match status" value="1"/>
</dbReference>
<dbReference type="RefSeq" id="WP_161861731.1">
    <property type="nucleotide sequence ID" value="NZ_CP046620.1"/>
</dbReference>
<dbReference type="Proteomes" id="UP000464495">
    <property type="component" value="Chromosome"/>
</dbReference>
<dbReference type="GO" id="GO:0006542">
    <property type="term" value="P:glutamine biosynthetic process"/>
    <property type="evidence" value="ECO:0007669"/>
    <property type="project" value="InterPro"/>
</dbReference>
<dbReference type="FunFam" id="3.30.590.10:FF:000011">
    <property type="entry name" value="Glutamine synthetase"/>
    <property type="match status" value="1"/>
</dbReference>
<dbReference type="GO" id="GO:0005737">
    <property type="term" value="C:cytoplasm"/>
    <property type="evidence" value="ECO:0007669"/>
    <property type="project" value="UniProtKB-SubCell"/>
</dbReference>
<dbReference type="GO" id="GO:0004356">
    <property type="term" value="F:glutamine synthetase activity"/>
    <property type="evidence" value="ECO:0007669"/>
    <property type="project" value="UniProtKB-EC"/>
</dbReference>
<keyword evidence="9" id="KW-0067">ATP-binding</keyword>
<reference evidence="18 19" key="1">
    <citation type="submission" date="2019-12" db="EMBL/GenBank/DDBJ databases">
        <title>Complete genome sequence of Algicella marina strain 9Alg 56(T) isolated from the red alga Tichocarpus crinitus.</title>
        <authorList>
            <person name="Kim S.-G."/>
            <person name="Nedashkovskaya O.I."/>
        </authorList>
    </citation>
    <scope>NUCLEOTIDE SEQUENCE [LARGE SCALE GENOMIC DNA]</scope>
    <source>
        <strain evidence="18 19">9Alg 56</strain>
    </source>
</reference>
<dbReference type="KEGG" id="amaq:GO499_08120"/>
<evidence type="ECO:0000259" key="16">
    <source>
        <dbReference type="PROSITE" id="PS51986"/>
    </source>
</evidence>
<evidence type="ECO:0000256" key="2">
    <source>
        <dbReference type="ARBA" id="ARBA00003117"/>
    </source>
</evidence>
<dbReference type="PROSITE" id="PS51987">
    <property type="entry name" value="GS_CATALYTIC"/>
    <property type="match status" value="1"/>
</dbReference>
<dbReference type="InterPro" id="IPR050292">
    <property type="entry name" value="Glutamine_Synthetase"/>
</dbReference>
<evidence type="ECO:0000256" key="7">
    <source>
        <dbReference type="ARBA" id="ARBA00022598"/>
    </source>
</evidence>
<evidence type="ECO:0000259" key="17">
    <source>
        <dbReference type="PROSITE" id="PS51987"/>
    </source>
</evidence>
<accession>A0A6P1T141</accession>
<evidence type="ECO:0000313" key="18">
    <source>
        <dbReference type="EMBL" id="QHQ35166.1"/>
    </source>
</evidence>
<organism evidence="18 19">
    <name type="scientific">Algicella marina</name>
    <dbReference type="NCBI Taxonomy" id="2683284"/>
    <lineage>
        <taxon>Bacteria</taxon>
        <taxon>Pseudomonadati</taxon>
        <taxon>Pseudomonadota</taxon>
        <taxon>Alphaproteobacteria</taxon>
        <taxon>Rhodobacterales</taxon>
        <taxon>Paracoccaceae</taxon>
        <taxon>Algicella</taxon>
    </lineage>
</organism>
<dbReference type="PANTHER" id="PTHR20852">
    <property type="entry name" value="GLUTAMINE SYNTHETASE"/>
    <property type="match status" value="1"/>
</dbReference>
<evidence type="ECO:0000256" key="15">
    <source>
        <dbReference type="SAM" id="MobiDB-lite"/>
    </source>
</evidence>
<evidence type="ECO:0000256" key="5">
    <source>
        <dbReference type="ARBA" id="ARBA00012937"/>
    </source>
</evidence>
<evidence type="ECO:0000256" key="9">
    <source>
        <dbReference type="ARBA" id="ARBA00022840"/>
    </source>
</evidence>
<dbReference type="InterPro" id="IPR008147">
    <property type="entry name" value="Gln_synt_N"/>
</dbReference>
<dbReference type="GO" id="GO:0005524">
    <property type="term" value="F:ATP binding"/>
    <property type="evidence" value="ECO:0007669"/>
    <property type="project" value="UniProtKB-KW"/>
</dbReference>
<evidence type="ECO:0000256" key="4">
    <source>
        <dbReference type="ARBA" id="ARBA00009897"/>
    </source>
</evidence>
<dbReference type="InterPro" id="IPR014746">
    <property type="entry name" value="Gln_synth/guanido_kin_cat_dom"/>
</dbReference>
<comment type="subunit">
    <text evidence="11">Homooctamer and homotetramer.</text>
</comment>
<dbReference type="Gene3D" id="3.10.20.70">
    <property type="entry name" value="Glutamine synthetase, N-terminal domain"/>
    <property type="match status" value="1"/>
</dbReference>
<feature type="region of interest" description="Disordered" evidence="15">
    <location>
        <begin position="29"/>
        <end position="49"/>
    </location>
</feature>
<keyword evidence="19" id="KW-1185">Reference proteome</keyword>
<feature type="compositionally biased region" description="Basic and acidic residues" evidence="15">
    <location>
        <begin position="29"/>
        <end position="38"/>
    </location>
</feature>
<dbReference type="AlphaFoldDB" id="A0A6P1T141"/>
<evidence type="ECO:0000256" key="1">
    <source>
        <dbReference type="ARBA" id="ARBA00001946"/>
    </source>
</evidence>
<dbReference type="EMBL" id="CP046620">
    <property type="protein sequence ID" value="QHQ35166.1"/>
    <property type="molecule type" value="Genomic_DNA"/>
</dbReference>
<proteinExistence type="inferred from homology"/>
<gene>
    <name evidence="18" type="ORF">GO499_08120</name>
</gene>
<dbReference type="InterPro" id="IPR008146">
    <property type="entry name" value="Gln_synth_cat_dom"/>
</dbReference>
<evidence type="ECO:0000256" key="11">
    <source>
        <dbReference type="ARBA" id="ARBA00038740"/>
    </source>
</evidence>
<evidence type="ECO:0000256" key="3">
    <source>
        <dbReference type="ARBA" id="ARBA00004496"/>
    </source>
</evidence>
<dbReference type="Pfam" id="PF03951">
    <property type="entry name" value="Gln-synt_N"/>
    <property type="match status" value="1"/>
</dbReference>
<comment type="subcellular location">
    <subcellularLocation>
        <location evidence="3">Cytoplasm</location>
    </subcellularLocation>
</comment>
<feature type="domain" description="GS catalytic" evidence="17">
    <location>
        <begin position="93"/>
        <end position="357"/>
    </location>
</feature>
<evidence type="ECO:0000256" key="12">
    <source>
        <dbReference type="ARBA" id="ARBA00043026"/>
    </source>
</evidence>
<evidence type="ECO:0000256" key="6">
    <source>
        <dbReference type="ARBA" id="ARBA00022490"/>
    </source>
</evidence>
<feature type="domain" description="GS beta-grasp" evidence="16">
    <location>
        <begin position="2"/>
        <end position="86"/>
    </location>
</feature>
<dbReference type="PANTHER" id="PTHR20852:SF57">
    <property type="entry name" value="GLUTAMINE SYNTHETASE 2 CYTOPLASMIC"/>
    <property type="match status" value="1"/>
</dbReference>
<dbReference type="InterPro" id="IPR036651">
    <property type="entry name" value="Gln_synt_N_sf"/>
</dbReference>
<keyword evidence="10" id="KW-0535">Nitrogen fixation</keyword>
<comment type="cofactor">
    <cofactor evidence="1">
        <name>Mg(2+)</name>
        <dbReference type="ChEBI" id="CHEBI:18420"/>
    </cofactor>
</comment>
<evidence type="ECO:0000256" key="14">
    <source>
        <dbReference type="PROSITE-ProRule" id="PRU01330"/>
    </source>
</evidence>
<name>A0A6P1T141_9RHOB</name>
<protein>
    <recommendedName>
        <fullName evidence="5">glutamine synthetase</fullName>
        <ecNumber evidence="5">6.3.1.2</ecNumber>
    </recommendedName>
    <alternativeName>
        <fullName evidence="12">Glutamine synthetase II</fullName>
    </alternativeName>
</protein>
<comment type="catalytic activity">
    <reaction evidence="13">
        <text>L-glutamate + NH4(+) + ATP = L-glutamine + ADP + phosphate + H(+)</text>
        <dbReference type="Rhea" id="RHEA:16169"/>
        <dbReference type="ChEBI" id="CHEBI:15378"/>
        <dbReference type="ChEBI" id="CHEBI:28938"/>
        <dbReference type="ChEBI" id="CHEBI:29985"/>
        <dbReference type="ChEBI" id="CHEBI:30616"/>
        <dbReference type="ChEBI" id="CHEBI:43474"/>
        <dbReference type="ChEBI" id="CHEBI:58359"/>
        <dbReference type="ChEBI" id="CHEBI:456216"/>
        <dbReference type="EC" id="6.3.1.2"/>
    </reaction>
</comment>
<dbReference type="SUPFAM" id="SSF54368">
    <property type="entry name" value="Glutamine synthetase, N-terminal domain"/>
    <property type="match status" value="1"/>
</dbReference>
<dbReference type="EC" id="6.3.1.2" evidence="5"/>
<comment type="similarity">
    <text evidence="4 14">Belongs to the glutamine synthetase family.</text>
</comment>
<evidence type="ECO:0000256" key="8">
    <source>
        <dbReference type="ARBA" id="ARBA00022741"/>
    </source>
</evidence>
<evidence type="ECO:0000313" key="19">
    <source>
        <dbReference type="Proteomes" id="UP000464495"/>
    </source>
</evidence>
<evidence type="ECO:0000256" key="13">
    <source>
        <dbReference type="ARBA" id="ARBA00049436"/>
    </source>
</evidence>
<keyword evidence="7" id="KW-0436">Ligase</keyword>
<dbReference type="PROSITE" id="PS51986">
    <property type="entry name" value="GS_BETA_GRASP"/>
    <property type="match status" value="1"/>
</dbReference>
<dbReference type="SMART" id="SM01230">
    <property type="entry name" value="Gln-synt_C"/>
    <property type="match status" value="1"/>
</dbReference>
<keyword evidence="8" id="KW-0547">Nucleotide-binding</keyword>
<sequence length="357" mass="38306">MNFAEYIWLDGTAPTRQLRSKSRIVSLDKETPGADDFPRWSFDGSATGQAEATDSDCVLKPVAVTRDPLRPEGSYLVLCEVFDPDGSAHITNSRGTLRAILAAGADEHEPWIGFAQGYTLMQHGRPSGFPAEAGPAPEDGCYCTVGSGKSFGRHVAEDHARLCIDAGLLFYGLNAEVMPGQWEFQIGYRSIEGDDPSILNVCDHLWIARYLLHRASENADITVSFDSKPMAGDRNSAAMHTSFSTMATRSPDGIAAIHAAAPLLAASHDAHVAVYGHRPEAQLAACDETCAVGEFRFGNADRDASIRIPVGVEEAGCGYFEDRRPGANADPYMVAARLAATVCGIAEEKLNRGRSAA</sequence>
<comment type="function">
    <text evidence="2">Catalyzes the ATP-dependent biosynthesis of glutamine from glutamate and ammonia.</text>
</comment>
<keyword evidence="6" id="KW-0963">Cytoplasm</keyword>
<dbReference type="Gene3D" id="3.30.590.10">
    <property type="entry name" value="Glutamine synthetase/guanido kinase, catalytic domain"/>
    <property type="match status" value="1"/>
</dbReference>